<reference evidence="2" key="1">
    <citation type="journal article" date="2011" name="Genome Res.">
        <title>Phylogeny-wide analysis of social amoeba genomes highlights ancient origins for complex intercellular communication.</title>
        <authorList>
            <person name="Heidel A.J."/>
            <person name="Lawal H.M."/>
            <person name="Felder M."/>
            <person name="Schilde C."/>
            <person name="Helps N.R."/>
            <person name="Tunggal B."/>
            <person name="Rivero F."/>
            <person name="John U."/>
            <person name="Schleicher M."/>
            <person name="Eichinger L."/>
            <person name="Platzer M."/>
            <person name="Noegel A.A."/>
            <person name="Schaap P."/>
            <person name="Gloeckner G."/>
        </authorList>
    </citation>
    <scope>NUCLEOTIDE SEQUENCE [LARGE SCALE GENOMIC DNA]</scope>
    <source>
        <strain evidence="2">SH3</strain>
    </source>
</reference>
<gene>
    <name evidence="1" type="ORF">DFA_12043</name>
</gene>
<dbReference type="Proteomes" id="UP000007797">
    <property type="component" value="Unassembled WGS sequence"/>
</dbReference>
<dbReference type="EMBL" id="GL883029">
    <property type="protein sequence ID" value="EGG14273.1"/>
    <property type="molecule type" value="Genomic_DNA"/>
</dbReference>
<dbReference type="GeneID" id="14865505"/>
<organism evidence="1 2">
    <name type="scientific">Cavenderia fasciculata</name>
    <name type="common">Slime mold</name>
    <name type="synonym">Dictyostelium fasciculatum</name>
    <dbReference type="NCBI Taxonomy" id="261658"/>
    <lineage>
        <taxon>Eukaryota</taxon>
        <taxon>Amoebozoa</taxon>
        <taxon>Evosea</taxon>
        <taxon>Eumycetozoa</taxon>
        <taxon>Dictyostelia</taxon>
        <taxon>Acytosteliales</taxon>
        <taxon>Cavenderiaceae</taxon>
        <taxon>Cavenderia</taxon>
    </lineage>
</organism>
<evidence type="ECO:0000313" key="2">
    <source>
        <dbReference type="Proteomes" id="UP000007797"/>
    </source>
</evidence>
<protein>
    <submittedName>
        <fullName evidence="1">Uncharacterized protein</fullName>
    </submittedName>
</protein>
<dbReference type="OMA" id="YYFPRIF"/>
<dbReference type="OrthoDB" id="16642at2759"/>
<evidence type="ECO:0000313" key="1">
    <source>
        <dbReference type="EMBL" id="EGG14273.1"/>
    </source>
</evidence>
<dbReference type="KEGG" id="dfa:DFA_12043"/>
<accession>F4QFH2</accession>
<dbReference type="RefSeq" id="XP_004350982.1">
    <property type="nucleotide sequence ID" value="XM_004350930.1"/>
</dbReference>
<proteinExistence type="predicted"/>
<name>F4QFH2_CACFS</name>
<dbReference type="AlphaFoldDB" id="F4QFH2"/>
<sequence length="110" mass="12794">MADEDNFTFSVKNIKHCEEKSNEFFKCATNNQKDINKCLAQLNTFKTCCEDAANLPDEEHKIHPLVLSLQYYFPRIFTSDLPRERTILADTLAYIAPQIFDPKEDDDDED</sequence>
<keyword evidence="2" id="KW-1185">Reference proteome</keyword>